<feature type="domain" description="EamA" evidence="7">
    <location>
        <begin position="17"/>
        <end position="142"/>
    </location>
</feature>
<feature type="transmembrane region" description="Helical" evidence="6">
    <location>
        <begin position="273"/>
        <end position="290"/>
    </location>
</feature>
<dbReference type="SUPFAM" id="SSF103481">
    <property type="entry name" value="Multidrug resistance efflux transporter EmrE"/>
    <property type="match status" value="2"/>
</dbReference>
<dbReference type="PANTHER" id="PTHR32322">
    <property type="entry name" value="INNER MEMBRANE TRANSPORTER"/>
    <property type="match status" value="1"/>
</dbReference>
<evidence type="ECO:0000256" key="3">
    <source>
        <dbReference type="ARBA" id="ARBA00022692"/>
    </source>
</evidence>
<feature type="transmembrane region" description="Helical" evidence="6">
    <location>
        <begin position="97"/>
        <end position="116"/>
    </location>
</feature>
<reference evidence="8 9" key="1">
    <citation type="submission" date="2017-07" db="EMBL/GenBank/DDBJ databases">
        <title>Draft Genome Sequences of Select Purple Nonsulfur Bacteria.</title>
        <authorList>
            <person name="Lasarre B."/>
            <person name="Mckinlay J.B."/>
        </authorList>
    </citation>
    <scope>NUCLEOTIDE SEQUENCE [LARGE SCALE GENOMIC DNA]</scope>
    <source>
        <strain evidence="8 9">DSM 11290</strain>
    </source>
</reference>
<dbReference type="InterPro" id="IPR037185">
    <property type="entry name" value="EmrE-like"/>
</dbReference>
<dbReference type="AlphaFoldDB" id="A0A327JJW9"/>
<keyword evidence="8" id="KW-0547">Nucleotide-binding</keyword>
<name>A0A327JJW9_9HYPH</name>
<feature type="transmembrane region" description="Helical" evidence="6">
    <location>
        <begin position="251"/>
        <end position="267"/>
    </location>
</feature>
<dbReference type="PANTHER" id="PTHR32322:SF2">
    <property type="entry name" value="EAMA DOMAIN-CONTAINING PROTEIN"/>
    <property type="match status" value="1"/>
</dbReference>
<dbReference type="Pfam" id="PF00892">
    <property type="entry name" value="EamA"/>
    <property type="match status" value="2"/>
</dbReference>
<dbReference type="GO" id="GO:0016020">
    <property type="term" value="C:membrane"/>
    <property type="evidence" value="ECO:0007669"/>
    <property type="project" value="UniProtKB-SubCell"/>
</dbReference>
<dbReference type="InterPro" id="IPR050638">
    <property type="entry name" value="AA-Vitamin_Transporters"/>
</dbReference>
<keyword evidence="8" id="KW-0067">ATP-binding</keyword>
<evidence type="ECO:0000313" key="9">
    <source>
        <dbReference type="Proteomes" id="UP000249299"/>
    </source>
</evidence>
<feature type="transmembrane region" description="Helical" evidence="6">
    <location>
        <begin position="7"/>
        <end position="26"/>
    </location>
</feature>
<dbReference type="EMBL" id="NPEV01000026">
    <property type="protein sequence ID" value="RAI26740.1"/>
    <property type="molecule type" value="Genomic_DNA"/>
</dbReference>
<protein>
    <submittedName>
        <fullName evidence="8">Peptide ABC transporter ATP-binding protein</fullName>
    </submittedName>
</protein>
<evidence type="ECO:0000259" key="7">
    <source>
        <dbReference type="Pfam" id="PF00892"/>
    </source>
</evidence>
<accession>A0A327JJW9</accession>
<dbReference type="InterPro" id="IPR000620">
    <property type="entry name" value="EamA_dom"/>
</dbReference>
<keyword evidence="9" id="KW-1185">Reference proteome</keyword>
<proteinExistence type="inferred from homology"/>
<comment type="subcellular location">
    <subcellularLocation>
        <location evidence="1">Membrane</location>
        <topology evidence="1">Multi-pass membrane protein</topology>
    </subcellularLocation>
</comment>
<feature type="domain" description="EamA" evidence="7">
    <location>
        <begin position="162"/>
        <end position="290"/>
    </location>
</feature>
<evidence type="ECO:0000256" key="4">
    <source>
        <dbReference type="ARBA" id="ARBA00022989"/>
    </source>
</evidence>
<feature type="transmembrane region" description="Helical" evidence="6">
    <location>
        <begin position="184"/>
        <end position="205"/>
    </location>
</feature>
<evidence type="ECO:0000256" key="2">
    <source>
        <dbReference type="ARBA" id="ARBA00007362"/>
    </source>
</evidence>
<feature type="transmembrane region" description="Helical" evidence="6">
    <location>
        <begin position="70"/>
        <end position="91"/>
    </location>
</feature>
<dbReference type="RefSeq" id="WP_111434730.1">
    <property type="nucleotide sequence ID" value="NZ_JACIGG010000010.1"/>
</dbReference>
<feature type="transmembrane region" description="Helical" evidence="6">
    <location>
        <begin position="217"/>
        <end position="239"/>
    </location>
</feature>
<evidence type="ECO:0000256" key="6">
    <source>
        <dbReference type="SAM" id="Phobius"/>
    </source>
</evidence>
<evidence type="ECO:0000256" key="1">
    <source>
        <dbReference type="ARBA" id="ARBA00004141"/>
    </source>
</evidence>
<evidence type="ECO:0000256" key="5">
    <source>
        <dbReference type="ARBA" id="ARBA00023136"/>
    </source>
</evidence>
<comment type="similarity">
    <text evidence="2">Belongs to the EamA transporter family.</text>
</comment>
<feature type="transmembrane region" description="Helical" evidence="6">
    <location>
        <begin position="38"/>
        <end position="58"/>
    </location>
</feature>
<evidence type="ECO:0000313" key="8">
    <source>
        <dbReference type="EMBL" id="RAI26740.1"/>
    </source>
</evidence>
<gene>
    <name evidence="8" type="ORF">CH339_12625</name>
</gene>
<keyword evidence="5 6" id="KW-0472">Membrane</keyword>
<sequence length="294" mass="30473">MSDRSPPLFAALAPGVFVLLWSTGYIGSRMGAPYAEPLTFLLIRFSIVTVLMAGLALAFRAPWPNRRGALHAAIAGVLIHGLYLGGVFWAIDGGMPAGVAALIVGLQPVLTAIAAGPLLGEHVGVRHWIGLGVGLLGLGLVLGPKLDISDSGISLATIGPAVFATAAITLGTIYQKRFATATSLLAGGVYQYLAAGVVVGIGALMVEDFEVQWSGEFVFAMAWLVLVLSIGGVTLLMMLIRAGAVSRVASLFYLVPALTALIAWLLFGETLTYVQLLGMAITGFAIALVARSGK</sequence>
<feature type="transmembrane region" description="Helical" evidence="6">
    <location>
        <begin position="152"/>
        <end position="172"/>
    </location>
</feature>
<dbReference type="Proteomes" id="UP000249299">
    <property type="component" value="Unassembled WGS sequence"/>
</dbReference>
<feature type="transmembrane region" description="Helical" evidence="6">
    <location>
        <begin position="128"/>
        <end position="146"/>
    </location>
</feature>
<organism evidence="8 9">
    <name type="scientific">Rhodobium orientis</name>
    <dbReference type="NCBI Taxonomy" id="34017"/>
    <lineage>
        <taxon>Bacteria</taxon>
        <taxon>Pseudomonadati</taxon>
        <taxon>Pseudomonadota</taxon>
        <taxon>Alphaproteobacteria</taxon>
        <taxon>Hyphomicrobiales</taxon>
        <taxon>Rhodobiaceae</taxon>
        <taxon>Rhodobium</taxon>
    </lineage>
</organism>
<keyword evidence="4 6" id="KW-1133">Transmembrane helix</keyword>
<dbReference type="OrthoDB" id="9809509at2"/>
<dbReference type="GO" id="GO:0005524">
    <property type="term" value="F:ATP binding"/>
    <property type="evidence" value="ECO:0007669"/>
    <property type="project" value="UniProtKB-KW"/>
</dbReference>
<keyword evidence="3 6" id="KW-0812">Transmembrane</keyword>
<comment type="caution">
    <text evidence="8">The sequence shown here is derived from an EMBL/GenBank/DDBJ whole genome shotgun (WGS) entry which is preliminary data.</text>
</comment>